<feature type="region of interest" description="Disordered" evidence="1">
    <location>
        <begin position="1"/>
        <end position="29"/>
    </location>
</feature>
<evidence type="ECO:0000313" key="3">
    <source>
        <dbReference type="Proteomes" id="UP000494106"/>
    </source>
</evidence>
<accession>A0A8S0ZJA5</accession>
<dbReference type="Proteomes" id="UP000494106">
    <property type="component" value="Unassembled WGS sequence"/>
</dbReference>
<name>A0A8S0ZJA5_ARCPL</name>
<organism evidence="2 3">
    <name type="scientific">Arctia plantaginis</name>
    <name type="common">Wood tiger moth</name>
    <name type="synonym">Phalaena plantaginis</name>
    <dbReference type="NCBI Taxonomy" id="874455"/>
    <lineage>
        <taxon>Eukaryota</taxon>
        <taxon>Metazoa</taxon>
        <taxon>Ecdysozoa</taxon>
        <taxon>Arthropoda</taxon>
        <taxon>Hexapoda</taxon>
        <taxon>Insecta</taxon>
        <taxon>Pterygota</taxon>
        <taxon>Neoptera</taxon>
        <taxon>Endopterygota</taxon>
        <taxon>Lepidoptera</taxon>
        <taxon>Glossata</taxon>
        <taxon>Ditrysia</taxon>
        <taxon>Noctuoidea</taxon>
        <taxon>Erebidae</taxon>
        <taxon>Arctiinae</taxon>
        <taxon>Arctia</taxon>
    </lineage>
</organism>
<sequence length="109" mass="12358">MSHNTSSSTVSGIKDPKPEEPRPTQIRSIKNEDKISIDYLGLDSERADSEEARDWGLTVIQKGSCEEFRSGCTRYCNADRYCQTINHQQHCKSVCLEECKKVVLCSELD</sequence>
<protein>
    <submittedName>
        <fullName evidence="2">Uncharacterized protein</fullName>
    </submittedName>
</protein>
<gene>
    <name evidence="2" type="ORF">APLA_LOCUS4910</name>
</gene>
<dbReference type="AlphaFoldDB" id="A0A8S0ZJA5"/>
<keyword evidence="3" id="KW-1185">Reference proteome</keyword>
<feature type="compositionally biased region" description="Polar residues" evidence="1">
    <location>
        <begin position="1"/>
        <end position="11"/>
    </location>
</feature>
<evidence type="ECO:0000313" key="2">
    <source>
        <dbReference type="EMBL" id="CAB3232606.1"/>
    </source>
</evidence>
<evidence type="ECO:0000256" key="1">
    <source>
        <dbReference type="SAM" id="MobiDB-lite"/>
    </source>
</evidence>
<dbReference type="EMBL" id="CADEBC010000478">
    <property type="protein sequence ID" value="CAB3232606.1"/>
    <property type="molecule type" value="Genomic_DNA"/>
</dbReference>
<reference evidence="2 3" key="1">
    <citation type="submission" date="2020-04" db="EMBL/GenBank/DDBJ databases">
        <authorList>
            <person name="Wallbank WR R."/>
            <person name="Pardo Diaz C."/>
            <person name="Kozak K."/>
            <person name="Martin S."/>
            <person name="Jiggins C."/>
            <person name="Moest M."/>
            <person name="Warren A I."/>
            <person name="Byers J.R.P. K."/>
            <person name="Montejo-Kovacevich G."/>
            <person name="Yen C E."/>
        </authorList>
    </citation>
    <scope>NUCLEOTIDE SEQUENCE [LARGE SCALE GENOMIC DNA]</scope>
</reference>
<comment type="caution">
    <text evidence="2">The sequence shown here is derived from an EMBL/GenBank/DDBJ whole genome shotgun (WGS) entry which is preliminary data.</text>
</comment>
<proteinExistence type="predicted"/>